<feature type="transmembrane region" description="Helical" evidence="6">
    <location>
        <begin position="100"/>
        <end position="126"/>
    </location>
</feature>
<name>A0ABR3VSD8_9PEZI</name>
<comment type="caution">
    <text evidence="8">The sequence shown here is derived from an EMBL/GenBank/DDBJ whole genome shotgun (WGS) entry which is preliminary data.</text>
</comment>
<keyword evidence="2" id="KW-0813">Transport</keyword>
<feature type="transmembrane region" description="Helical" evidence="6">
    <location>
        <begin position="292"/>
        <end position="311"/>
    </location>
</feature>
<evidence type="ECO:0000256" key="1">
    <source>
        <dbReference type="ARBA" id="ARBA00004141"/>
    </source>
</evidence>
<gene>
    <name evidence="8" type="ORF">VTK73DRAFT_2269</name>
</gene>
<proteinExistence type="predicted"/>
<reference evidence="8 9" key="1">
    <citation type="journal article" date="2024" name="Commun. Biol.">
        <title>Comparative genomic analysis of thermophilic fungi reveals convergent evolutionary adaptations and gene losses.</title>
        <authorList>
            <person name="Steindorff A.S."/>
            <person name="Aguilar-Pontes M.V."/>
            <person name="Robinson A.J."/>
            <person name="Andreopoulos B."/>
            <person name="LaButti K."/>
            <person name="Kuo A."/>
            <person name="Mondo S."/>
            <person name="Riley R."/>
            <person name="Otillar R."/>
            <person name="Haridas S."/>
            <person name="Lipzen A."/>
            <person name="Grimwood J."/>
            <person name="Schmutz J."/>
            <person name="Clum A."/>
            <person name="Reid I.D."/>
            <person name="Moisan M.C."/>
            <person name="Butler G."/>
            <person name="Nguyen T.T.M."/>
            <person name="Dewar K."/>
            <person name="Conant G."/>
            <person name="Drula E."/>
            <person name="Henrissat B."/>
            <person name="Hansel C."/>
            <person name="Singer S."/>
            <person name="Hutchinson M.I."/>
            <person name="de Vries R.P."/>
            <person name="Natvig D.O."/>
            <person name="Powell A.J."/>
            <person name="Tsang A."/>
            <person name="Grigoriev I.V."/>
        </authorList>
    </citation>
    <scope>NUCLEOTIDE SEQUENCE [LARGE SCALE GENOMIC DNA]</scope>
    <source>
        <strain evidence="8 9">ATCC 24622</strain>
    </source>
</reference>
<dbReference type="PANTHER" id="PTHR19241">
    <property type="entry name" value="ATP-BINDING CASSETTE TRANSPORTER"/>
    <property type="match status" value="1"/>
</dbReference>
<keyword evidence="5 6" id="KW-0472">Membrane</keyword>
<dbReference type="Proteomes" id="UP001586593">
    <property type="component" value="Unassembled WGS sequence"/>
</dbReference>
<feature type="transmembrane region" description="Helical" evidence="6">
    <location>
        <begin position="138"/>
        <end position="161"/>
    </location>
</feature>
<accession>A0ABR3VSD8</accession>
<sequence length="330" mass="36972">MPFTTQLALVTRRVFQQYWRMPSYVFSKLALGVAAGLFIGFSFFHAKGSLAGTQNVIFSVFQLVTIFTTLVQQIQPLFVTQRSLYEVRERPGKIYSWKAFMIANIVVELPWQVLTGVVTYACFSYPVVGVQSPQRQGLVLLFCVQLFLYASSFAHMCIAALPDAQTAGGVVTLLVMISLIFCGVLQGPAALPGFWIFMYRASPFTYWVAGVVATQVHGRAIRCSARETSVFDPPPGTTCGRYLAAYLQGGAPGTLQNPDATSACRYCQLSVADQYLAQSRIYWGDRWRNYGILWGYFAFNIFVAISTYYVFRVRRWTLPSLARFRGGKKP</sequence>
<evidence type="ECO:0000313" key="9">
    <source>
        <dbReference type="Proteomes" id="UP001586593"/>
    </source>
</evidence>
<keyword evidence="9" id="KW-1185">Reference proteome</keyword>
<evidence type="ECO:0000256" key="3">
    <source>
        <dbReference type="ARBA" id="ARBA00022692"/>
    </source>
</evidence>
<comment type="subcellular location">
    <subcellularLocation>
        <location evidence="1">Membrane</location>
        <topology evidence="1">Multi-pass membrane protein</topology>
    </subcellularLocation>
</comment>
<dbReference type="Pfam" id="PF01061">
    <property type="entry name" value="ABC2_membrane"/>
    <property type="match status" value="1"/>
</dbReference>
<evidence type="ECO:0000256" key="2">
    <source>
        <dbReference type="ARBA" id="ARBA00022448"/>
    </source>
</evidence>
<evidence type="ECO:0000256" key="6">
    <source>
        <dbReference type="SAM" id="Phobius"/>
    </source>
</evidence>
<keyword evidence="3 6" id="KW-0812">Transmembrane</keyword>
<feature type="transmembrane region" description="Helical" evidence="6">
    <location>
        <begin position="173"/>
        <end position="197"/>
    </location>
</feature>
<evidence type="ECO:0000256" key="5">
    <source>
        <dbReference type="ARBA" id="ARBA00023136"/>
    </source>
</evidence>
<evidence type="ECO:0000313" key="8">
    <source>
        <dbReference type="EMBL" id="KAL1844576.1"/>
    </source>
</evidence>
<evidence type="ECO:0000256" key="4">
    <source>
        <dbReference type="ARBA" id="ARBA00022989"/>
    </source>
</evidence>
<protein>
    <recommendedName>
        <fullName evidence="7">ABC-2 type transporter transmembrane domain-containing protein</fullName>
    </recommendedName>
</protein>
<dbReference type="EMBL" id="JAZHXJ010001614">
    <property type="protein sequence ID" value="KAL1844576.1"/>
    <property type="molecule type" value="Genomic_DNA"/>
</dbReference>
<dbReference type="InterPro" id="IPR013525">
    <property type="entry name" value="ABC2_TM"/>
</dbReference>
<keyword evidence="4 6" id="KW-1133">Transmembrane helix</keyword>
<feature type="transmembrane region" description="Helical" evidence="6">
    <location>
        <begin position="21"/>
        <end position="44"/>
    </location>
</feature>
<feature type="transmembrane region" description="Helical" evidence="6">
    <location>
        <begin position="56"/>
        <end position="79"/>
    </location>
</feature>
<feature type="domain" description="ABC-2 type transporter transmembrane" evidence="7">
    <location>
        <begin position="5"/>
        <end position="215"/>
    </location>
</feature>
<evidence type="ECO:0000259" key="7">
    <source>
        <dbReference type="Pfam" id="PF01061"/>
    </source>
</evidence>
<organism evidence="8 9">
    <name type="scientific">Phialemonium thermophilum</name>
    <dbReference type="NCBI Taxonomy" id="223376"/>
    <lineage>
        <taxon>Eukaryota</taxon>
        <taxon>Fungi</taxon>
        <taxon>Dikarya</taxon>
        <taxon>Ascomycota</taxon>
        <taxon>Pezizomycotina</taxon>
        <taxon>Sordariomycetes</taxon>
        <taxon>Sordariomycetidae</taxon>
        <taxon>Cephalothecales</taxon>
        <taxon>Cephalothecaceae</taxon>
        <taxon>Phialemonium</taxon>
    </lineage>
</organism>